<proteinExistence type="predicted"/>
<accession>A0A841EII9</accession>
<evidence type="ECO:0000313" key="2">
    <source>
        <dbReference type="Proteomes" id="UP000524404"/>
    </source>
</evidence>
<dbReference type="AlphaFoldDB" id="A0A841EII9"/>
<comment type="caution">
    <text evidence="1">The sequence shown here is derived from an EMBL/GenBank/DDBJ whole genome shotgun (WGS) entry which is preliminary data.</text>
</comment>
<keyword evidence="2" id="KW-1185">Reference proteome</keyword>
<dbReference type="EMBL" id="JACHKT010000003">
    <property type="protein sequence ID" value="MBB6002044.1"/>
    <property type="molecule type" value="Genomic_DNA"/>
</dbReference>
<organism evidence="1 2">
    <name type="scientific">Arcicella rosea</name>
    <dbReference type="NCBI Taxonomy" id="502909"/>
    <lineage>
        <taxon>Bacteria</taxon>
        <taxon>Pseudomonadati</taxon>
        <taxon>Bacteroidota</taxon>
        <taxon>Cytophagia</taxon>
        <taxon>Cytophagales</taxon>
        <taxon>Flectobacillaceae</taxon>
        <taxon>Arcicella</taxon>
    </lineage>
</organism>
<sequence>MNFNALITSITTTVRVLQTEAISATIGGRNELGTFYKSIKINKTLSFY</sequence>
<name>A0A841EII9_9BACT</name>
<reference evidence="1 2" key="1">
    <citation type="submission" date="2020-08" db="EMBL/GenBank/DDBJ databases">
        <title>Functional genomics of gut bacteria from endangered species of beetles.</title>
        <authorList>
            <person name="Carlos-Shanley C."/>
        </authorList>
    </citation>
    <scope>NUCLEOTIDE SEQUENCE [LARGE SCALE GENOMIC DNA]</scope>
    <source>
        <strain evidence="1 2">S00070</strain>
    </source>
</reference>
<protein>
    <submittedName>
        <fullName evidence="1">Uncharacterized protein</fullName>
    </submittedName>
</protein>
<dbReference type="Proteomes" id="UP000524404">
    <property type="component" value="Unassembled WGS sequence"/>
</dbReference>
<evidence type="ECO:0000313" key="1">
    <source>
        <dbReference type="EMBL" id="MBB6002044.1"/>
    </source>
</evidence>
<gene>
    <name evidence="1" type="ORF">HNP25_000693</name>
</gene>